<dbReference type="CDD" id="cd17502">
    <property type="entry name" value="MFS_Azr1_MDR_like"/>
    <property type="match status" value="1"/>
</dbReference>
<evidence type="ECO:0000256" key="6">
    <source>
        <dbReference type="ARBA" id="ARBA00023136"/>
    </source>
</evidence>
<feature type="transmembrane region" description="Helical" evidence="7">
    <location>
        <begin position="489"/>
        <end position="512"/>
    </location>
</feature>
<dbReference type="SUPFAM" id="SSF103473">
    <property type="entry name" value="MFS general substrate transporter"/>
    <property type="match status" value="1"/>
</dbReference>
<dbReference type="GO" id="GO:0005886">
    <property type="term" value="C:plasma membrane"/>
    <property type="evidence" value="ECO:0007669"/>
    <property type="project" value="UniProtKB-SubCell"/>
</dbReference>
<dbReference type="AlphaFoldDB" id="A0A225SXM4"/>
<evidence type="ECO:0000256" key="4">
    <source>
        <dbReference type="ARBA" id="ARBA00022692"/>
    </source>
</evidence>
<evidence type="ECO:0000313" key="10">
    <source>
        <dbReference type="Proteomes" id="UP000214747"/>
    </source>
</evidence>
<reference evidence="9 10" key="1">
    <citation type="journal article" date="2010" name="Int. J. Syst. Evol. Microbiol.">
        <title>Reclassification of Herbaspirillum putei as a later heterotypic synonym of Herbaspirillum huttiense, with the description of H. huttiense subsp. huttiense subsp. nov. and H. huttiense subsp. putei subsp. nov., comb. nov., and description of Herbaspirillum aquaticum sp. nov.</title>
        <authorList>
            <person name="Dobritsa A.P."/>
            <person name="Reddy M.C."/>
            <person name="Samadpour M."/>
        </authorList>
    </citation>
    <scope>NUCLEOTIDE SEQUENCE [LARGE SCALE GENOMIC DNA]</scope>
    <source>
        <strain evidence="9 10">IEH 4430</strain>
    </source>
</reference>
<feature type="transmembrane region" description="Helical" evidence="7">
    <location>
        <begin position="57"/>
        <end position="76"/>
    </location>
</feature>
<feature type="transmembrane region" description="Helical" evidence="7">
    <location>
        <begin position="314"/>
        <end position="332"/>
    </location>
</feature>
<organism evidence="9 10">
    <name type="scientific">Herbaspirillum aquaticum</name>
    <dbReference type="NCBI Taxonomy" id="568783"/>
    <lineage>
        <taxon>Bacteria</taxon>
        <taxon>Pseudomonadati</taxon>
        <taxon>Pseudomonadota</taxon>
        <taxon>Betaproteobacteria</taxon>
        <taxon>Burkholderiales</taxon>
        <taxon>Oxalobacteraceae</taxon>
        <taxon>Herbaspirillum</taxon>
    </lineage>
</organism>
<evidence type="ECO:0000256" key="2">
    <source>
        <dbReference type="ARBA" id="ARBA00022448"/>
    </source>
</evidence>
<feature type="transmembrane region" description="Helical" evidence="7">
    <location>
        <begin position="150"/>
        <end position="171"/>
    </location>
</feature>
<name>A0A225SXM4_9BURK</name>
<dbReference type="Gene3D" id="1.20.1250.20">
    <property type="entry name" value="MFS general substrate transporter like domains"/>
    <property type="match status" value="1"/>
</dbReference>
<feature type="transmembrane region" description="Helical" evidence="7">
    <location>
        <begin position="278"/>
        <end position="302"/>
    </location>
</feature>
<protein>
    <submittedName>
        <fullName evidence="9">MFS transporter</fullName>
    </submittedName>
</protein>
<comment type="caution">
    <text evidence="9">The sequence shown here is derived from an EMBL/GenBank/DDBJ whole genome shotgun (WGS) entry which is preliminary data.</text>
</comment>
<feature type="transmembrane region" description="Helical" evidence="7">
    <location>
        <begin position="368"/>
        <end position="392"/>
    </location>
</feature>
<feature type="transmembrane region" description="Helical" evidence="7">
    <location>
        <begin position="209"/>
        <end position="230"/>
    </location>
</feature>
<dbReference type="PROSITE" id="PS50850">
    <property type="entry name" value="MFS"/>
    <property type="match status" value="1"/>
</dbReference>
<keyword evidence="10" id="KW-1185">Reference proteome</keyword>
<dbReference type="Gene3D" id="1.20.1720.10">
    <property type="entry name" value="Multidrug resistance protein D"/>
    <property type="match status" value="1"/>
</dbReference>
<evidence type="ECO:0000256" key="5">
    <source>
        <dbReference type="ARBA" id="ARBA00022989"/>
    </source>
</evidence>
<dbReference type="PANTHER" id="PTHR23501:SF191">
    <property type="entry name" value="VACUOLAR BASIC AMINO ACID TRANSPORTER 4"/>
    <property type="match status" value="1"/>
</dbReference>
<keyword evidence="4 7" id="KW-0812">Transmembrane</keyword>
<keyword evidence="2" id="KW-0813">Transport</keyword>
<feature type="transmembrane region" description="Helical" evidence="7">
    <location>
        <begin position="413"/>
        <end position="433"/>
    </location>
</feature>
<dbReference type="Proteomes" id="UP000214747">
    <property type="component" value="Unassembled WGS sequence"/>
</dbReference>
<evidence type="ECO:0000259" key="8">
    <source>
        <dbReference type="PROSITE" id="PS50850"/>
    </source>
</evidence>
<feature type="transmembrane region" description="Helical" evidence="7">
    <location>
        <begin position="21"/>
        <end position="45"/>
    </location>
</feature>
<evidence type="ECO:0000313" key="9">
    <source>
        <dbReference type="EMBL" id="OWY36005.1"/>
    </source>
</evidence>
<dbReference type="Pfam" id="PF07690">
    <property type="entry name" value="MFS_1"/>
    <property type="match status" value="1"/>
</dbReference>
<dbReference type="InterPro" id="IPR011701">
    <property type="entry name" value="MFS"/>
</dbReference>
<comment type="subcellular location">
    <subcellularLocation>
        <location evidence="1">Cell membrane</location>
        <topology evidence="1">Multi-pass membrane protein</topology>
    </subcellularLocation>
</comment>
<evidence type="ECO:0000256" key="7">
    <source>
        <dbReference type="SAM" id="Phobius"/>
    </source>
</evidence>
<dbReference type="EMBL" id="NJGV01000004">
    <property type="protein sequence ID" value="OWY36005.1"/>
    <property type="molecule type" value="Genomic_DNA"/>
</dbReference>
<feature type="domain" description="Major facilitator superfamily (MFS) profile" evidence="8">
    <location>
        <begin position="23"/>
        <end position="516"/>
    </location>
</feature>
<dbReference type="PANTHER" id="PTHR23501">
    <property type="entry name" value="MAJOR FACILITATOR SUPERFAMILY"/>
    <property type="match status" value="1"/>
</dbReference>
<keyword evidence="3" id="KW-1003">Cell membrane</keyword>
<keyword evidence="5 7" id="KW-1133">Transmembrane helix</keyword>
<proteinExistence type="predicted"/>
<feature type="transmembrane region" description="Helical" evidence="7">
    <location>
        <begin position="120"/>
        <end position="138"/>
    </location>
</feature>
<accession>A0A225SXM4</accession>
<keyword evidence="6 7" id="KW-0472">Membrane</keyword>
<sequence length="532" mass="56917">MALHTDAAHSSGQVLPFRESLLATLGICFVIMLVALDQTIVGTALPTIVAELKGFELYAWVATAYLLTSVITVPIFGRLGDYFGRKPFVIASIIVFVGASALCGMANSMLFLVLARGLQGIGGGMLVGTCFASIADLFPDPRVRLRWQIILSASFGIATAVGPSLGGFLTQGLGWRWVFYCNLPIGVLSLFFVWRFVPHIRHMQHAGKMRLDWPGALLISLSLGSLQLLVELLPKRGITGSMLLLLALSVAAFYALWKWEQRAAQPILPFEMLRDRALASLFLLSVLAGFAMFSLLMYAPLLFQGGFGLSPREAGLLITPLVACITVASIVNGRIITRIPNPNLMMNLGFALIAASCLGVVLCDRTTGNGFLLAVMLAGGFGLGLVLPNLTVFAQQAAAREHLGIATALLQSLRMIGGMLGTAITGTLVSQMYGAGVQKALEGDHAAQWLKDFSDPEVLVNHDIQSVLLAQLMQAGHDGSALLEAAREALVGAIHMGIAIAIVAALAGLWMVRRVPPIRFDQDKKVEPVMSE</sequence>
<dbReference type="InterPro" id="IPR020846">
    <property type="entry name" value="MFS_dom"/>
</dbReference>
<feature type="transmembrane region" description="Helical" evidence="7">
    <location>
        <begin position="88"/>
        <end position="114"/>
    </location>
</feature>
<dbReference type="InterPro" id="IPR036259">
    <property type="entry name" value="MFS_trans_sf"/>
</dbReference>
<feature type="transmembrane region" description="Helical" evidence="7">
    <location>
        <begin position="177"/>
        <end position="197"/>
    </location>
</feature>
<gene>
    <name evidence="9" type="ORF">CEJ45_05995</name>
</gene>
<dbReference type="FunFam" id="1.20.1720.10:FF:000004">
    <property type="entry name" value="EmrB/QacA family drug resistance transporter"/>
    <property type="match status" value="1"/>
</dbReference>
<evidence type="ECO:0000256" key="3">
    <source>
        <dbReference type="ARBA" id="ARBA00022475"/>
    </source>
</evidence>
<feature type="transmembrane region" description="Helical" evidence="7">
    <location>
        <begin position="236"/>
        <end position="257"/>
    </location>
</feature>
<evidence type="ECO:0000256" key="1">
    <source>
        <dbReference type="ARBA" id="ARBA00004651"/>
    </source>
</evidence>
<dbReference type="GO" id="GO:0022857">
    <property type="term" value="F:transmembrane transporter activity"/>
    <property type="evidence" value="ECO:0007669"/>
    <property type="project" value="InterPro"/>
</dbReference>
<dbReference type="RefSeq" id="WP_088754314.1">
    <property type="nucleotide sequence ID" value="NZ_NJGV01000004.1"/>
</dbReference>
<feature type="transmembrane region" description="Helical" evidence="7">
    <location>
        <begin position="344"/>
        <end position="362"/>
    </location>
</feature>